<dbReference type="Proteomes" id="UP000887159">
    <property type="component" value="Unassembled WGS sequence"/>
</dbReference>
<name>A0A8X6V5F2_TRICX</name>
<organism evidence="1 2">
    <name type="scientific">Trichonephila clavipes</name>
    <name type="common">Golden silk orbweaver</name>
    <name type="synonym">Nephila clavipes</name>
    <dbReference type="NCBI Taxonomy" id="2585209"/>
    <lineage>
        <taxon>Eukaryota</taxon>
        <taxon>Metazoa</taxon>
        <taxon>Ecdysozoa</taxon>
        <taxon>Arthropoda</taxon>
        <taxon>Chelicerata</taxon>
        <taxon>Arachnida</taxon>
        <taxon>Araneae</taxon>
        <taxon>Araneomorphae</taxon>
        <taxon>Entelegynae</taxon>
        <taxon>Araneoidea</taxon>
        <taxon>Nephilidae</taxon>
        <taxon>Trichonephila</taxon>
    </lineage>
</organism>
<accession>A0A8X6V5F2</accession>
<protein>
    <submittedName>
        <fullName evidence="1">Uncharacterized protein</fullName>
    </submittedName>
</protein>
<dbReference type="EMBL" id="BMAU01021184">
    <property type="protein sequence ID" value="GFX95163.1"/>
    <property type="molecule type" value="Genomic_DNA"/>
</dbReference>
<evidence type="ECO:0000313" key="2">
    <source>
        <dbReference type="Proteomes" id="UP000887159"/>
    </source>
</evidence>
<gene>
    <name evidence="1" type="ORF">TNCV_4921061</name>
</gene>
<sequence length="184" mass="21635">MFQLSSLNPPSFVCGVGPVTQHCTSITMNDKSGPHKIFQITKCIKIVYNTLPHSSIIRLWRRTGESSQPHHHQDRQLRLLQKIEIKKLISFFYHFPPILPYSSIIGLWRRTEESLQHYHHRDRQLRPDKIFKIKKFNMIPLTFPYYPRSFIHHPFVAQGQRIITAAPSPRSTVPPLTKYSKKKN</sequence>
<proteinExistence type="predicted"/>
<evidence type="ECO:0000313" key="1">
    <source>
        <dbReference type="EMBL" id="GFX95163.1"/>
    </source>
</evidence>
<comment type="caution">
    <text evidence="1">The sequence shown here is derived from an EMBL/GenBank/DDBJ whole genome shotgun (WGS) entry which is preliminary data.</text>
</comment>
<dbReference type="AlphaFoldDB" id="A0A8X6V5F2"/>
<keyword evidence="2" id="KW-1185">Reference proteome</keyword>
<reference evidence="1" key="1">
    <citation type="submission" date="2020-08" db="EMBL/GenBank/DDBJ databases">
        <title>Multicomponent nature underlies the extraordinary mechanical properties of spider dragline silk.</title>
        <authorList>
            <person name="Kono N."/>
            <person name="Nakamura H."/>
            <person name="Mori M."/>
            <person name="Yoshida Y."/>
            <person name="Ohtoshi R."/>
            <person name="Malay A.D."/>
            <person name="Moran D.A.P."/>
            <person name="Tomita M."/>
            <person name="Numata K."/>
            <person name="Arakawa K."/>
        </authorList>
    </citation>
    <scope>NUCLEOTIDE SEQUENCE</scope>
</reference>